<dbReference type="Proteomes" id="UP000247118">
    <property type="component" value="Chromosome"/>
</dbReference>
<comment type="similarity">
    <text evidence="1">Belongs to the DapA family.</text>
</comment>
<dbReference type="InterPro" id="IPR013785">
    <property type="entry name" value="Aldolase_TIM"/>
</dbReference>
<dbReference type="SUPFAM" id="SSF51569">
    <property type="entry name" value="Aldolase"/>
    <property type="match status" value="1"/>
</dbReference>
<dbReference type="KEGG" id="gta:BCM27_24720"/>
<sequence>MNHPRVAGDPRDVTAWGMVPTPFTRTGEVDHASLHRVVTHLRRRGCDGLIALGAIAEPGTLSRGEKIDAVRTIAAAAEDAPVAGAVLALEPDQFESDLVAVSVETHNALSAIMIPVNTPDPNFLSAAIRRAGDVSGLPVILQDLPRFSGVHIDISDLAAAVSASSCCVAVKCEASPTYERIRFLSANTSSAGLISGFGGLGLVDDVIAGASSVAIGSTPTGEVVEAMACALRGRYAEASAVIGSVASRIHFETQPGANVAIRKRHWQRAGVIETSMVRQPTRRFGPELEEHSLVHHPAVSPFGLTT</sequence>
<dbReference type="RefSeq" id="WP_004021082.1">
    <property type="nucleotide sequence ID" value="NZ_CABEIC010000002.1"/>
</dbReference>
<evidence type="ECO:0000313" key="3">
    <source>
        <dbReference type="EMBL" id="AWO86327.1"/>
    </source>
</evidence>
<reference evidence="3 4" key="1">
    <citation type="submission" date="2018-05" db="EMBL/GenBank/DDBJ databases">
        <title>Complete genome sequence of Gordonia terrae NRRL B-16283.</title>
        <authorList>
            <person name="Garlena R.A."/>
            <person name="Russell D.A."/>
            <person name="Hatfull G.F."/>
        </authorList>
    </citation>
    <scope>NUCLEOTIDE SEQUENCE [LARGE SCALE GENOMIC DNA]</scope>
    <source>
        <strain evidence="3 4">NRRL B-16283</strain>
    </source>
</reference>
<dbReference type="SMART" id="SM01130">
    <property type="entry name" value="DHDPS"/>
    <property type="match status" value="1"/>
</dbReference>
<dbReference type="InterPro" id="IPR002220">
    <property type="entry name" value="DapA-like"/>
</dbReference>
<dbReference type="PANTHER" id="PTHR12128">
    <property type="entry name" value="DIHYDRODIPICOLINATE SYNTHASE"/>
    <property type="match status" value="1"/>
</dbReference>
<protein>
    <recommendedName>
        <fullName evidence="5">Dihydrodipicolinate synthase family protein</fullName>
    </recommendedName>
</protein>
<dbReference type="PANTHER" id="PTHR12128:SF66">
    <property type="entry name" value="4-HYDROXY-2-OXOGLUTARATE ALDOLASE, MITOCHONDRIAL"/>
    <property type="match status" value="1"/>
</dbReference>
<name>A0AAD0KFI0_9ACTN</name>
<dbReference type="Pfam" id="PF00701">
    <property type="entry name" value="DHDPS"/>
    <property type="match status" value="1"/>
</dbReference>
<dbReference type="GO" id="GO:0008840">
    <property type="term" value="F:4-hydroxy-tetrahydrodipicolinate synthase activity"/>
    <property type="evidence" value="ECO:0007669"/>
    <property type="project" value="TreeGrafter"/>
</dbReference>
<evidence type="ECO:0000313" key="4">
    <source>
        <dbReference type="Proteomes" id="UP000247118"/>
    </source>
</evidence>
<dbReference type="GO" id="GO:0005829">
    <property type="term" value="C:cytosol"/>
    <property type="evidence" value="ECO:0007669"/>
    <property type="project" value="TreeGrafter"/>
</dbReference>
<organism evidence="3 4">
    <name type="scientific">Gordonia terrae</name>
    <dbReference type="NCBI Taxonomy" id="2055"/>
    <lineage>
        <taxon>Bacteria</taxon>
        <taxon>Bacillati</taxon>
        <taxon>Actinomycetota</taxon>
        <taxon>Actinomycetes</taxon>
        <taxon>Mycobacteriales</taxon>
        <taxon>Gordoniaceae</taxon>
        <taxon>Gordonia</taxon>
    </lineage>
</organism>
<keyword evidence="2" id="KW-0456">Lyase</keyword>
<dbReference type="Gene3D" id="3.20.20.70">
    <property type="entry name" value="Aldolase class I"/>
    <property type="match status" value="1"/>
</dbReference>
<dbReference type="AlphaFoldDB" id="A0AAD0KFI0"/>
<dbReference type="GeneID" id="32691082"/>
<evidence type="ECO:0008006" key="5">
    <source>
        <dbReference type="Google" id="ProtNLM"/>
    </source>
</evidence>
<evidence type="ECO:0000256" key="1">
    <source>
        <dbReference type="ARBA" id="ARBA00007592"/>
    </source>
</evidence>
<evidence type="ECO:0000256" key="2">
    <source>
        <dbReference type="ARBA" id="ARBA00023239"/>
    </source>
</evidence>
<dbReference type="EMBL" id="CP029604">
    <property type="protein sequence ID" value="AWO86327.1"/>
    <property type="molecule type" value="Genomic_DNA"/>
</dbReference>
<gene>
    <name evidence="3" type="ORF">DLJ61_24980</name>
</gene>
<accession>A0AAD0KFI0</accession>
<proteinExistence type="inferred from homology"/>